<keyword evidence="4" id="KW-1185">Reference proteome</keyword>
<feature type="compositionally biased region" description="Basic and acidic residues" evidence="1">
    <location>
        <begin position="282"/>
        <end position="291"/>
    </location>
</feature>
<accession>A0A4R4W107</accession>
<dbReference type="EMBL" id="SMKO01000004">
    <property type="protein sequence ID" value="TDD12122.1"/>
    <property type="molecule type" value="Genomic_DNA"/>
</dbReference>
<keyword evidence="3" id="KW-0808">Transferase</keyword>
<evidence type="ECO:0000259" key="2">
    <source>
        <dbReference type="Pfam" id="PF01636"/>
    </source>
</evidence>
<proteinExistence type="predicted"/>
<feature type="compositionally biased region" description="Polar residues" evidence="1">
    <location>
        <begin position="296"/>
        <end position="306"/>
    </location>
</feature>
<protein>
    <submittedName>
        <fullName evidence="3">Aminoglycoside phosphotransferase family protein</fullName>
    </submittedName>
</protein>
<dbReference type="Gene3D" id="3.90.1200.10">
    <property type="match status" value="1"/>
</dbReference>
<dbReference type="Proteomes" id="UP000295258">
    <property type="component" value="Unassembled WGS sequence"/>
</dbReference>
<dbReference type="InterPro" id="IPR011009">
    <property type="entry name" value="Kinase-like_dom_sf"/>
</dbReference>
<feature type="region of interest" description="Disordered" evidence="1">
    <location>
        <begin position="282"/>
        <end position="306"/>
    </location>
</feature>
<dbReference type="SUPFAM" id="SSF56112">
    <property type="entry name" value="Protein kinase-like (PK-like)"/>
    <property type="match status" value="1"/>
</dbReference>
<comment type="caution">
    <text evidence="3">The sequence shown here is derived from an EMBL/GenBank/DDBJ whole genome shotgun (WGS) entry which is preliminary data.</text>
</comment>
<organism evidence="3 4">
    <name type="scientific">Nonomuraea deserti</name>
    <dbReference type="NCBI Taxonomy" id="1848322"/>
    <lineage>
        <taxon>Bacteria</taxon>
        <taxon>Bacillati</taxon>
        <taxon>Actinomycetota</taxon>
        <taxon>Actinomycetes</taxon>
        <taxon>Streptosporangiales</taxon>
        <taxon>Streptosporangiaceae</taxon>
        <taxon>Nonomuraea</taxon>
    </lineage>
</organism>
<dbReference type="RefSeq" id="WP_132591764.1">
    <property type="nucleotide sequence ID" value="NZ_SMKO01000004.1"/>
</dbReference>
<reference evidence="3 4" key="1">
    <citation type="submission" date="2019-03" db="EMBL/GenBank/DDBJ databases">
        <title>Draft genome sequences of novel Actinobacteria.</title>
        <authorList>
            <person name="Sahin N."/>
            <person name="Ay H."/>
            <person name="Saygin H."/>
        </authorList>
    </citation>
    <scope>NUCLEOTIDE SEQUENCE [LARGE SCALE GENOMIC DNA]</scope>
    <source>
        <strain evidence="3 4">KC310</strain>
    </source>
</reference>
<dbReference type="AlphaFoldDB" id="A0A4R4W107"/>
<evidence type="ECO:0000256" key="1">
    <source>
        <dbReference type="SAM" id="MobiDB-lite"/>
    </source>
</evidence>
<evidence type="ECO:0000313" key="3">
    <source>
        <dbReference type="EMBL" id="TDD12122.1"/>
    </source>
</evidence>
<evidence type="ECO:0000313" key="4">
    <source>
        <dbReference type="Proteomes" id="UP000295258"/>
    </source>
</evidence>
<sequence>MPRPVPADLLEIAEALVPDAPLGSTRLAESGNMHHVVLFPCVAAVRISRRPSAAAELPRRVEILRAVAAAGLPFAVPEPLTAVTTFGERAAVAVSWIDGESLPEGIGDPAAFGLLLEALREVDISPELQAVLHTPRRYADGLGWADILSDEIIPCLPAQWRDGVRQRLDTMLALEEVPARLVHGDLGAGNVHFGQDGKLTGVLDWDMAILSDPAIDGALVATWHGWDVLRAATDEETYRRAWAWNDAVGVGHLHAVFAGKPLSHVDGFVRSVVAWLEERGLEPEPVPKPDPPRASTPAQASSSRIR</sequence>
<name>A0A4R4W107_9ACTN</name>
<dbReference type="InterPro" id="IPR002575">
    <property type="entry name" value="Aminoglycoside_PTrfase"/>
</dbReference>
<dbReference type="GO" id="GO:0016740">
    <property type="term" value="F:transferase activity"/>
    <property type="evidence" value="ECO:0007669"/>
    <property type="project" value="UniProtKB-KW"/>
</dbReference>
<gene>
    <name evidence="3" type="ORF">E1292_03145</name>
</gene>
<dbReference type="Pfam" id="PF01636">
    <property type="entry name" value="APH"/>
    <property type="match status" value="1"/>
</dbReference>
<feature type="domain" description="Aminoglycoside phosphotransferase" evidence="2">
    <location>
        <begin position="45"/>
        <end position="243"/>
    </location>
</feature>